<proteinExistence type="inferred from homology"/>
<dbReference type="EMBL" id="KQ241611">
    <property type="protein sequence ID" value="KNC87384.1"/>
    <property type="molecule type" value="Genomic_DNA"/>
</dbReference>
<dbReference type="Pfam" id="PF00787">
    <property type="entry name" value="PX"/>
    <property type="match status" value="1"/>
</dbReference>
<comment type="similarity">
    <text evidence="3">Belongs to the sorting nexin family.</text>
</comment>
<evidence type="ECO:0000256" key="5">
    <source>
        <dbReference type="ARBA" id="ARBA00022490"/>
    </source>
</evidence>
<keyword evidence="5" id="KW-0963">Cytoplasm</keyword>
<dbReference type="PANTHER" id="PTHR45949:SF2">
    <property type="entry name" value="SORTING NEXIN-4"/>
    <property type="match status" value="1"/>
</dbReference>
<dbReference type="GO" id="GO:0000422">
    <property type="term" value="P:autophagy of mitochondrion"/>
    <property type="evidence" value="ECO:0007669"/>
    <property type="project" value="TreeGrafter"/>
</dbReference>
<accession>A0A0L0GES4</accession>
<evidence type="ECO:0000256" key="3">
    <source>
        <dbReference type="ARBA" id="ARBA00010883"/>
    </source>
</evidence>
<feature type="domain" description="PX" evidence="9">
    <location>
        <begin position="6"/>
        <end position="52"/>
    </location>
</feature>
<keyword evidence="7" id="KW-0472">Membrane</keyword>
<evidence type="ECO:0000313" key="10">
    <source>
        <dbReference type="EMBL" id="KNC87384.1"/>
    </source>
</evidence>
<keyword evidence="11" id="KW-1185">Reference proteome</keyword>
<evidence type="ECO:0000256" key="1">
    <source>
        <dbReference type="ARBA" id="ARBA00004184"/>
    </source>
</evidence>
<feature type="coiled-coil region" evidence="8">
    <location>
        <begin position="188"/>
        <end position="215"/>
    </location>
</feature>
<dbReference type="GO" id="GO:0061709">
    <property type="term" value="P:reticulophagy"/>
    <property type="evidence" value="ECO:0007669"/>
    <property type="project" value="TreeGrafter"/>
</dbReference>
<dbReference type="GO" id="GO:0035091">
    <property type="term" value="F:phosphatidylinositol binding"/>
    <property type="evidence" value="ECO:0007669"/>
    <property type="project" value="InterPro"/>
</dbReference>
<evidence type="ECO:0000256" key="4">
    <source>
        <dbReference type="ARBA" id="ARBA00022448"/>
    </source>
</evidence>
<evidence type="ECO:0000256" key="2">
    <source>
        <dbReference type="ARBA" id="ARBA00004496"/>
    </source>
</evidence>
<evidence type="ECO:0000259" key="9">
    <source>
        <dbReference type="Pfam" id="PF00787"/>
    </source>
</evidence>
<evidence type="ECO:0000256" key="8">
    <source>
        <dbReference type="SAM" id="Coils"/>
    </source>
</evidence>
<dbReference type="Gene3D" id="1.20.1270.60">
    <property type="entry name" value="Arfaptin homology (AH) domain/BAR domain"/>
    <property type="match status" value="1"/>
</dbReference>
<evidence type="ECO:0000313" key="11">
    <source>
        <dbReference type="Proteomes" id="UP000054560"/>
    </source>
</evidence>
<keyword evidence="6" id="KW-0446">Lipid-binding</keyword>
<keyword evidence="4" id="KW-0813">Transport</keyword>
<comment type="subcellular location">
    <subcellularLocation>
        <location evidence="2">Cytoplasm</location>
    </subcellularLocation>
    <subcellularLocation>
        <location evidence="1">Endomembrane system</location>
        <topology evidence="1">Peripheral membrane protein</topology>
    </subcellularLocation>
</comment>
<dbReference type="InterPro" id="IPR027267">
    <property type="entry name" value="AH/BAR_dom_sf"/>
</dbReference>
<dbReference type="RefSeq" id="XP_014161286.1">
    <property type="nucleotide sequence ID" value="XM_014305811.1"/>
</dbReference>
<dbReference type="Proteomes" id="UP000054560">
    <property type="component" value="Unassembled WGS sequence"/>
</dbReference>
<name>A0A0L0GES4_9EUKA</name>
<dbReference type="SUPFAM" id="SSF64268">
    <property type="entry name" value="PX domain"/>
    <property type="match status" value="1"/>
</dbReference>
<dbReference type="GO" id="GO:0034727">
    <property type="term" value="P:piecemeal microautophagy of the nucleus"/>
    <property type="evidence" value="ECO:0007669"/>
    <property type="project" value="TreeGrafter"/>
</dbReference>
<dbReference type="InterPro" id="IPR001683">
    <property type="entry name" value="PX_dom"/>
</dbReference>
<dbReference type="GO" id="GO:0005769">
    <property type="term" value="C:early endosome"/>
    <property type="evidence" value="ECO:0007669"/>
    <property type="project" value="TreeGrafter"/>
</dbReference>
<dbReference type="AlphaFoldDB" id="A0A0L0GES4"/>
<dbReference type="PANTHER" id="PTHR45949">
    <property type="entry name" value="SORTING NEXIN-4"/>
    <property type="match status" value="1"/>
</dbReference>
<evidence type="ECO:0000256" key="7">
    <source>
        <dbReference type="ARBA" id="ARBA00023136"/>
    </source>
</evidence>
<evidence type="ECO:0000256" key="6">
    <source>
        <dbReference type="ARBA" id="ARBA00023121"/>
    </source>
</evidence>
<dbReference type="GO" id="GO:0032456">
    <property type="term" value="P:endocytic recycling"/>
    <property type="evidence" value="ECO:0007669"/>
    <property type="project" value="TreeGrafter"/>
</dbReference>
<dbReference type="Gene3D" id="3.30.1520.10">
    <property type="entry name" value="Phox-like domain"/>
    <property type="match status" value="1"/>
</dbReference>
<dbReference type="GeneID" id="25900980"/>
<dbReference type="GO" id="GO:0015031">
    <property type="term" value="P:protein transport"/>
    <property type="evidence" value="ECO:0007669"/>
    <property type="project" value="TreeGrafter"/>
</dbReference>
<protein>
    <recommendedName>
        <fullName evidence="9">PX domain-containing protein</fullName>
    </recommendedName>
</protein>
<sequence>MNTYQAIPGKTLIQVGDDKLEVRRMGLQAFLAHIVNDPVLSNEKCVDEFLHKPPGEWSRTSDFEKTPDINIGHPKEIPLKICKSLATVGDVEPNLKPLLDLAIKHHDESIDIDTELMNGEMVNVLGPIQDLAGYGRAVQKILTRRNDLQFDCQYKSKKLDLAKVDRDATQQGERTTMSLARMFGTPAETLKQENLAQLDIKIKQLRKQRDESRNISMDADAVVTNELYRWERIKEGKTTDMLRAKAHLNIVRLEKQIQSLQKFANEVENVEQTPMLSREEYFRKKIDSELDDMLFTQIPGLAQGPPDFEKLLENSTEEYIDLTKLRTHAHDLLADEEIGEILDENS</sequence>
<keyword evidence="8" id="KW-0175">Coiled coil</keyword>
<gene>
    <name evidence="10" type="ORF">SARC_00476</name>
</gene>
<reference evidence="10 11" key="1">
    <citation type="submission" date="2011-02" db="EMBL/GenBank/DDBJ databases">
        <title>The Genome Sequence of Sphaeroforma arctica JP610.</title>
        <authorList>
            <consortium name="The Broad Institute Genome Sequencing Platform"/>
            <person name="Russ C."/>
            <person name="Cuomo C."/>
            <person name="Young S.K."/>
            <person name="Zeng Q."/>
            <person name="Gargeya S."/>
            <person name="Alvarado L."/>
            <person name="Berlin A."/>
            <person name="Chapman S.B."/>
            <person name="Chen Z."/>
            <person name="Freedman E."/>
            <person name="Gellesch M."/>
            <person name="Goldberg J."/>
            <person name="Griggs A."/>
            <person name="Gujja S."/>
            <person name="Heilman E."/>
            <person name="Heiman D."/>
            <person name="Howarth C."/>
            <person name="Mehta T."/>
            <person name="Neiman D."/>
            <person name="Pearson M."/>
            <person name="Roberts A."/>
            <person name="Saif S."/>
            <person name="Shea T."/>
            <person name="Shenoy N."/>
            <person name="Sisk P."/>
            <person name="Stolte C."/>
            <person name="Sykes S."/>
            <person name="White J."/>
            <person name="Yandava C."/>
            <person name="Burger G."/>
            <person name="Gray M.W."/>
            <person name="Holland P.W.H."/>
            <person name="King N."/>
            <person name="Lang F.B.F."/>
            <person name="Roger A.J."/>
            <person name="Ruiz-Trillo I."/>
            <person name="Haas B."/>
            <person name="Nusbaum C."/>
            <person name="Birren B."/>
        </authorList>
    </citation>
    <scope>NUCLEOTIDE SEQUENCE [LARGE SCALE GENOMIC DNA]</scope>
    <source>
        <strain evidence="10 11">JP610</strain>
    </source>
</reference>
<organism evidence="10 11">
    <name type="scientific">Sphaeroforma arctica JP610</name>
    <dbReference type="NCBI Taxonomy" id="667725"/>
    <lineage>
        <taxon>Eukaryota</taxon>
        <taxon>Ichthyosporea</taxon>
        <taxon>Ichthyophonida</taxon>
        <taxon>Sphaeroforma</taxon>
    </lineage>
</organism>
<dbReference type="GO" id="GO:0000407">
    <property type="term" value="C:phagophore assembly site"/>
    <property type="evidence" value="ECO:0007669"/>
    <property type="project" value="TreeGrafter"/>
</dbReference>
<dbReference type="InterPro" id="IPR036871">
    <property type="entry name" value="PX_dom_sf"/>
</dbReference>